<evidence type="ECO:0000256" key="2">
    <source>
        <dbReference type="SAM" id="Coils"/>
    </source>
</evidence>
<organism evidence="5 6">
    <name type="scientific">Chenopodium quinoa</name>
    <name type="common">Quinoa</name>
    <dbReference type="NCBI Taxonomy" id="63459"/>
    <lineage>
        <taxon>Eukaryota</taxon>
        <taxon>Viridiplantae</taxon>
        <taxon>Streptophyta</taxon>
        <taxon>Embryophyta</taxon>
        <taxon>Tracheophyta</taxon>
        <taxon>Spermatophyta</taxon>
        <taxon>Magnoliopsida</taxon>
        <taxon>eudicotyledons</taxon>
        <taxon>Gunneridae</taxon>
        <taxon>Pentapetalae</taxon>
        <taxon>Caryophyllales</taxon>
        <taxon>Chenopodiaceae</taxon>
        <taxon>Chenopodioideae</taxon>
        <taxon>Atripliceae</taxon>
        <taxon>Chenopodium</taxon>
    </lineage>
</organism>
<accession>A0A803N2I4</accession>
<dbReference type="OMA" id="HCITELK"/>
<proteinExistence type="predicted"/>
<name>A0A803N2I4_CHEQI</name>
<dbReference type="PROSITE" id="PS50118">
    <property type="entry name" value="HMG_BOX_2"/>
    <property type="match status" value="1"/>
</dbReference>
<keyword evidence="1" id="KW-0539">Nucleus</keyword>
<dbReference type="PANTHER" id="PTHR32387">
    <property type="entry name" value="WU:FJ29H11"/>
    <property type="match status" value="1"/>
</dbReference>
<evidence type="ECO:0000313" key="5">
    <source>
        <dbReference type="EnsemblPlants" id="AUR62039337-RA:cds"/>
    </source>
</evidence>
<dbReference type="Proteomes" id="UP000596660">
    <property type="component" value="Unplaced"/>
</dbReference>
<feature type="DNA-binding region" description="HMG box" evidence="1">
    <location>
        <begin position="1545"/>
        <end position="1614"/>
    </location>
</feature>
<evidence type="ECO:0000256" key="1">
    <source>
        <dbReference type="PROSITE-ProRule" id="PRU00267"/>
    </source>
</evidence>
<keyword evidence="3" id="KW-0472">Membrane</keyword>
<keyword evidence="2" id="KW-0175">Coiled coil</keyword>
<reference evidence="5" key="2">
    <citation type="submission" date="2021-03" db="UniProtKB">
        <authorList>
            <consortium name="EnsemblPlants"/>
        </authorList>
    </citation>
    <scope>IDENTIFICATION</scope>
</reference>
<dbReference type="Pfam" id="PF00505">
    <property type="entry name" value="HMG_box"/>
    <property type="match status" value="1"/>
</dbReference>
<dbReference type="InterPro" id="IPR052957">
    <property type="entry name" value="Auxin_embryo_med"/>
</dbReference>
<evidence type="ECO:0000313" key="6">
    <source>
        <dbReference type="Proteomes" id="UP000596660"/>
    </source>
</evidence>
<sequence>MTTIILPLKPDKVNPVKKELSSPHPEILLFLSKLRRLYVHENSSVPKRTDSVTAISIVSETNYEVSRDKDADSRVIHLSVKEKPDAPEEKCKYYLWRQSFPMTDQAKVSGRADVKEWVLSLAFPFGRRWNQGILECLLVAFVNAFMSCVKQGSPLFGVTKAFTFLPSHASPFKEFNKIRETIRMKLCDALIVPCEMFNNQKTFCKPSSAVTVYPRFRRILNKMNKLGASLSGLSSLEMCLVHPFLDQDMYRPSLDFLGIHHQDSWYKECFTACNLVSQASDDMYIDILYFISQYISGSIASHPILKMINEKSEIDWYIIITNRKERTKIQYCVQEELHVWLQKCNIQFCCPVFFLPNSTQVALTRHRKGKIVSYWLLSYAGVKTCSAYEYSSMLCDYISHKGESNGVLMLAHFLYHSKQKKFLTDTDISSIARLLPVIDGSSCVRAQRTETLVAASGSKWAKLFGPNNPFGQENYIDLSETYAANGVFAAENTPDKMLLRFLTLNAAARDLPEISLPNLPLQVASSLMTCEQAFLLLDWIRFHRTRGENMPEKFIESIRSGKWMKTKTGVDCPSSCTIPTKSEKAILELMKGVLSGFSIVEEDFYGDQIRLYIDELTFLGVKCGINGVQKIIMDRFKVLSSTTMKREEAFSLLLFIGFLKERKMLDEQWINTMSNARWLKTCKCYAAPRDSVLFESDSEAEAAYLVTSLQVVDDKFYGGKLHSYLDELQLLGLKFGLGVYSLAAENLSFPENPLSMTSNRGYFVLNCLKNMKSSVAPFMQKVSSAPWLKTSFGFRCPSATILDKPDCACLLKIVKVPIKDEIFYGEGIKLYADELKAIGVAVDLKDILKIVISELKTLLASSVASDLLIKLLHCITELKKTKSSVLADLCECLIKEEFLRTRHGHKKPGESILFNSKWASISFFVDLPLIDDSFYGIEIYGFKEELKMLGVLCSLEEGAIFVAKGLKRPIEQGLLTAEGTLSLLQCLEILMADENGHSFLKNFIDNMMQSELLMTSCGYKLPKDTLLFQFAWSELLELTDAPFINNKYYGTDMSAYIDPLKKIGVKVDLEEVCLALSLCLPLFSETPPIKRIYRFLKEFRWKPVSLESASSQIWIPSNESSREGMWVDSELCVLHDKTNNFAPILYSLERFYEKELLPFFNTAFRVMECPSTDHYLQIWSLWETRETLALLETECSFFWSYILKNWNQEMEDTLKKKLAKVPSSLPDGNIILVSKELVVVPDDLWPKKIFIGSEGSPLYMWLPKGNVFSSVSPSKLCAVYNVIGVRKISECVKCSVMIMPSSTQCTEVDLKKKLIVKGLIKIILGFLACKIHLSTKSRHEAVNSLLNLSVFGSNENKASAEFVSSFATEIAEGLLLEERAVIVNDQRNLIQMSFLFEFQEHSIQYLLTKDNIEVLVEDEEFLATAFPVVEGLYAAGYGKRALTQQVLLAPLAPSVSQVVKRRKLNDIVAAENEGRPKSNFLKADGKRVQVVIKYFNFVLCYVSRSFILLFTCVTYTFLPALLAHWLYRLSFDIKEEARDPLPIKPKKPPTCFFEFVEEFKKQYKLEHSNYKSFGDVLKAASKKWRAMSDLEKAPYIKVTEKKKADYENELQVYYKKMETRRKESQSRRGVDGKTFRIRK</sequence>
<dbReference type="SUPFAM" id="SSF47095">
    <property type="entry name" value="HMG-box"/>
    <property type="match status" value="1"/>
</dbReference>
<dbReference type="GO" id="GO:0003677">
    <property type="term" value="F:DNA binding"/>
    <property type="evidence" value="ECO:0007669"/>
    <property type="project" value="UniProtKB-UniRule"/>
</dbReference>
<dbReference type="EnsemblPlants" id="AUR62039337-RA">
    <property type="protein sequence ID" value="AUR62039337-RA:cds"/>
    <property type="gene ID" value="AUR62039337"/>
</dbReference>
<dbReference type="Gene3D" id="1.10.30.10">
    <property type="entry name" value="High mobility group box domain"/>
    <property type="match status" value="1"/>
</dbReference>
<dbReference type="PANTHER" id="PTHR32387:SF11">
    <property type="entry name" value="PROTEIN NO VEIN C-TERMINAL DOMAIN-CONTAINING PROTEIN"/>
    <property type="match status" value="1"/>
</dbReference>
<dbReference type="InterPro" id="IPR036910">
    <property type="entry name" value="HMG_box_dom_sf"/>
</dbReference>
<feature type="coiled-coil region" evidence="2">
    <location>
        <begin position="1596"/>
        <end position="1623"/>
    </location>
</feature>
<protein>
    <recommendedName>
        <fullName evidence="4">HMG box domain-containing protein</fullName>
    </recommendedName>
</protein>
<keyword evidence="1" id="KW-0238">DNA-binding</keyword>
<evidence type="ECO:0000259" key="4">
    <source>
        <dbReference type="PROSITE" id="PS50118"/>
    </source>
</evidence>
<keyword evidence="3" id="KW-1133">Transmembrane helix</keyword>
<keyword evidence="6" id="KW-1185">Reference proteome</keyword>
<feature type="transmembrane region" description="Helical" evidence="3">
    <location>
        <begin position="1506"/>
        <end position="1527"/>
    </location>
</feature>
<reference evidence="5" key="1">
    <citation type="journal article" date="2017" name="Nature">
        <title>The genome of Chenopodium quinoa.</title>
        <authorList>
            <person name="Jarvis D.E."/>
            <person name="Ho Y.S."/>
            <person name="Lightfoot D.J."/>
            <person name="Schmoeckel S.M."/>
            <person name="Li B."/>
            <person name="Borm T.J.A."/>
            <person name="Ohyanagi H."/>
            <person name="Mineta K."/>
            <person name="Michell C.T."/>
            <person name="Saber N."/>
            <person name="Kharbatia N.M."/>
            <person name="Rupper R.R."/>
            <person name="Sharp A.R."/>
            <person name="Dally N."/>
            <person name="Boughton B.A."/>
            <person name="Woo Y.H."/>
            <person name="Gao G."/>
            <person name="Schijlen E.G.W.M."/>
            <person name="Guo X."/>
            <person name="Momin A.A."/>
            <person name="Negrao S."/>
            <person name="Al-Babili S."/>
            <person name="Gehring C."/>
            <person name="Roessner U."/>
            <person name="Jung C."/>
            <person name="Murphy K."/>
            <person name="Arold S.T."/>
            <person name="Gojobori T."/>
            <person name="van der Linden C.G."/>
            <person name="van Loo E.N."/>
            <person name="Jellen E.N."/>
            <person name="Maughan P.J."/>
            <person name="Tester M."/>
        </authorList>
    </citation>
    <scope>NUCLEOTIDE SEQUENCE [LARGE SCALE GENOMIC DNA]</scope>
    <source>
        <strain evidence="5">cv. PI 614886</strain>
    </source>
</reference>
<feature type="domain" description="HMG box" evidence="4">
    <location>
        <begin position="1545"/>
        <end position="1614"/>
    </location>
</feature>
<dbReference type="GO" id="GO:0005634">
    <property type="term" value="C:nucleus"/>
    <property type="evidence" value="ECO:0007669"/>
    <property type="project" value="UniProtKB-UniRule"/>
</dbReference>
<dbReference type="CDD" id="cd22005">
    <property type="entry name" value="HMG-box_AtHMGB1-like"/>
    <property type="match status" value="1"/>
</dbReference>
<dbReference type="Gramene" id="AUR62039337-RA">
    <property type="protein sequence ID" value="AUR62039337-RA:cds"/>
    <property type="gene ID" value="AUR62039337"/>
</dbReference>
<dbReference type="SMART" id="SM00398">
    <property type="entry name" value="HMG"/>
    <property type="match status" value="1"/>
</dbReference>
<dbReference type="InterPro" id="IPR009071">
    <property type="entry name" value="HMG_box_dom"/>
</dbReference>
<evidence type="ECO:0000256" key="3">
    <source>
        <dbReference type="SAM" id="Phobius"/>
    </source>
</evidence>
<keyword evidence="3" id="KW-0812">Transmembrane</keyword>